<dbReference type="Proteomes" id="UP000494115">
    <property type="component" value="Unassembled WGS sequence"/>
</dbReference>
<keyword evidence="1" id="KW-1133">Transmembrane helix</keyword>
<reference evidence="2 3" key="1">
    <citation type="submission" date="2020-04" db="EMBL/GenBank/DDBJ databases">
        <authorList>
            <person name="De Canck E."/>
        </authorList>
    </citation>
    <scope>NUCLEOTIDE SEQUENCE [LARGE SCALE GENOMIC DNA]</scope>
    <source>
        <strain evidence="2 3">LMG 28138</strain>
    </source>
</reference>
<sequence length="183" mass="19155">MANTACLRRRTLFRGATINATSQNPLRVPVRHRAGARVCAGIVAGVLAILVNTAMLTAADRFHVVTAHGGLLTLLLKLIGPPTPPMATTWGFRQLFHLLVGVAMAVVYAVTLGGSRGAVLAKGLVAAAGVWLTNACVVLPLIGQGFAGHRVLTPLGVSVFAVAHTAFFVLNAWLFELVDSAQE</sequence>
<evidence type="ECO:0000313" key="2">
    <source>
        <dbReference type="EMBL" id="CAB3805703.1"/>
    </source>
</evidence>
<dbReference type="EMBL" id="CADIKM010000075">
    <property type="protein sequence ID" value="CAB3805703.1"/>
    <property type="molecule type" value="Genomic_DNA"/>
</dbReference>
<organism evidence="2 3">
    <name type="scientific">Pararobbsia alpina</name>
    <dbReference type="NCBI Taxonomy" id="621374"/>
    <lineage>
        <taxon>Bacteria</taxon>
        <taxon>Pseudomonadati</taxon>
        <taxon>Pseudomonadota</taxon>
        <taxon>Betaproteobacteria</taxon>
        <taxon>Burkholderiales</taxon>
        <taxon>Burkholderiaceae</taxon>
        <taxon>Pararobbsia</taxon>
    </lineage>
</organism>
<proteinExistence type="predicted"/>
<name>A0A6S7BMA1_9BURK</name>
<feature type="transmembrane region" description="Helical" evidence="1">
    <location>
        <begin position="92"/>
        <end position="111"/>
    </location>
</feature>
<evidence type="ECO:0000256" key="1">
    <source>
        <dbReference type="SAM" id="Phobius"/>
    </source>
</evidence>
<dbReference type="AlphaFoldDB" id="A0A6S7BMA1"/>
<gene>
    <name evidence="2" type="ORF">LMG28138_05709</name>
</gene>
<evidence type="ECO:0000313" key="3">
    <source>
        <dbReference type="Proteomes" id="UP000494115"/>
    </source>
</evidence>
<keyword evidence="1" id="KW-0812">Transmembrane</keyword>
<keyword evidence="3" id="KW-1185">Reference proteome</keyword>
<feature type="transmembrane region" description="Helical" evidence="1">
    <location>
        <begin position="155"/>
        <end position="175"/>
    </location>
</feature>
<feature type="transmembrane region" description="Helical" evidence="1">
    <location>
        <begin position="34"/>
        <end position="56"/>
    </location>
</feature>
<keyword evidence="1" id="KW-0472">Membrane</keyword>
<feature type="transmembrane region" description="Helical" evidence="1">
    <location>
        <begin position="123"/>
        <end position="143"/>
    </location>
</feature>
<protein>
    <submittedName>
        <fullName evidence="2">Uncharacterized protein</fullName>
    </submittedName>
</protein>
<accession>A0A6S7BMA1</accession>